<protein>
    <submittedName>
        <fullName evidence="3">Uncharacterized protein</fullName>
    </submittedName>
</protein>
<keyword evidence="2" id="KW-0812">Transmembrane</keyword>
<evidence type="ECO:0000256" key="2">
    <source>
        <dbReference type="SAM" id="Phobius"/>
    </source>
</evidence>
<dbReference type="AlphaFoldDB" id="A0AAD7GE11"/>
<keyword evidence="2" id="KW-0472">Membrane</keyword>
<dbReference type="Proteomes" id="UP001221757">
    <property type="component" value="Unassembled WGS sequence"/>
</dbReference>
<name>A0AAD7GE11_MYCRO</name>
<evidence type="ECO:0000313" key="3">
    <source>
        <dbReference type="EMBL" id="KAJ7690363.1"/>
    </source>
</evidence>
<feature type="region of interest" description="Disordered" evidence="1">
    <location>
        <begin position="180"/>
        <end position="201"/>
    </location>
</feature>
<keyword evidence="4" id="KW-1185">Reference proteome</keyword>
<accession>A0AAD7GE11</accession>
<dbReference type="EMBL" id="JARKIE010000065">
    <property type="protein sequence ID" value="KAJ7690363.1"/>
    <property type="molecule type" value="Genomic_DNA"/>
</dbReference>
<comment type="caution">
    <text evidence="3">The sequence shown here is derived from an EMBL/GenBank/DDBJ whole genome shotgun (WGS) entry which is preliminary data.</text>
</comment>
<feature type="transmembrane region" description="Helical" evidence="2">
    <location>
        <begin position="243"/>
        <end position="263"/>
    </location>
</feature>
<proteinExistence type="predicted"/>
<organism evidence="3 4">
    <name type="scientific">Mycena rosella</name>
    <name type="common">Pink bonnet</name>
    <name type="synonym">Agaricus rosellus</name>
    <dbReference type="NCBI Taxonomy" id="1033263"/>
    <lineage>
        <taxon>Eukaryota</taxon>
        <taxon>Fungi</taxon>
        <taxon>Dikarya</taxon>
        <taxon>Basidiomycota</taxon>
        <taxon>Agaricomycotina</taxon>
        <taxon>Agaricomycetes</taxon>
        <taxon>Agaricomycetidae</taxon>
        <taxon>Agaricales</taxon>
        <taxon>Marasmiineae</taxon>
        <taxon>Mycenaceae</taxon>
        <taxon>Mycena</taxon>
    </lineage>
</organism>
<keyword evidence="2" id="KW-1133">Transmembrane helix</keyword>
<gene>
    <name evidence="3" type="ORF">B0H17DRAFT_1331427</name>
</gene>
<evidence type="ECO:0000313" key="4">
    <source>
        <dbReference type="Proteomes" id="UP001221757"/>
    </source>
</evidence>
<evidence type="ECO:0000256" key="1">
    <source>
        <dbReference type="SAM" id="MobiDB-lite"/>
    </source>
</evidence>
<reference evidence="3" key="1">
    <citation type="submission" date="2023-03" db="EMBL/GenBank/DDBJ databases">
        <title>Massive genome expansion in bonnet fungi (Mycena s.s.) driven by repeated elements and novel gene families across ecological guilds.</title>
        <authorList>
            <consortium name="Lawrence Berkeley National Laboratory"/>
            <person name="Harder C.B."/>
            <person name="Miyauchi S."/>
            <person name="Viragh M."/>
            <person name="Kuo A."/>
            <person name="Thoen E."/>
            <person name="Andreopoulos B."/>
            <person name="Lu D."/>
            <person name="Skrede I."/>
            <person name="Drula E."/>
            <person name="Henrissat B."/>
            <person name="Morin E."/>
            <person name="Kohler A."/>
            <person name="Barry K."/>
            <person name="LaButti K."/>
            <person name="Morin E."/>
            <person name="Salamov A."/>
            <person name="Lipzen A."/>
            <person name="Mereny Z."/>
            <person name="Hegedus B."/>
            <person name="Baldrian P."/>
            <person name="Stursova M."/>
            <person name="Weitz H."/>
            <person name="Taylor A."/>
            <person name="Grigoriev I.V."/>
            <person name="Nagy L.G."/>
            <person name="Martin F."/>
            <person name="Kauserud H."/>
        </authorList>
    </citation>
    <scope>NUCLEOTIDE SEQUENCE</scope>
    <source>
        <strain evidence="3">CBHHK067</strain>
    </source>
</reference>
<sequence length="272" mass="31282">MRTCLPACLPTRREASAVRAIVFGYGHVLGRRRAFTLGCLFRSPRSHACRSVHLRPHPYAPTHSLPYTLSPMRLRIRLRLALRPRSPPRVVAASACTAASHRRLASPQRVDRRSDDACVRACVCRRRRWRTCLEWGFRGARRRMGTGAQGWGLGTMRARGHDTRLWHALVWEEKERTSCKAPRRTPQTKARRKGNGVHIGTGRCWRRRGRERTRRRRRARQSRAGGSFPHNVLCRERMGVRSLFVSVSVLSSCFPVLFLILSCRSCTARAWR</sequence>